<reference evidence="1 2" key="1">
    <citation type="submission" date="2021-06" db="EMBL/GenBank/DDBJ databases">
        <title>Caerostris extrusa draft genome.</title>
        <authorList>
            <person name="Kono N."/>
            <person name="Arakawa K."/>
        </authorList>
    </citation>
    <scope>NUCLEOTIDE SEQUENCE [LARGE SCALE GENOMIC DNA]</scope>
</reference>
<keyword evidence="2" id="KW-1185">Reference proteome</keyword>
<name>A0AAV4U1F3_CAEEX</name>
<dbReference type="Proteomes" id="UP001054945">
    <property type="component" value="Unassembled WGS sequence"/>
</dbReference>
<proteinExistence type="predicted"/>
<protein>
    <submittedName>
        <fullName evidence="1">Uncharacterized protein</fullName>
    </submittedName>
</protein>
<comment type="caution">
    <text evidence="1">The sequence shown here is derived from an EMBL/GenBank/DDBJ whole genome shotgun (WGS) entry which is preliminary data.</text>
</comment>
<dbReference type="AlphaFoldDB" id="A0AAV4U1F3"/>
<accession>A0AAV4U1F3</accession>
<evidence type="ECO:0000313" key="1">
    <source>
        <dbReference type="EMBL" id="GIY51618.1"/>
    </source>
</evidence>
<sequence length="86" mass="9858">MECIKFSNISLTPDDPVAERAMPQNIEERLSAEMDTSFSVDSDETTQAADLRRHRTAARDISTSIDTTKAIRDIQFCFQLMYIIRK</sequence>
<evidence type="ECO:0000313" key="2">
    <source>
        <dbReference type="Proteomes" id="UP001054945"/>
    </source>
</evidence>
<dbReference type="EMBL" id="BPLR01012132">
    <property type="protein sequence ID" value="GIY51618.1"/>
    <property type="molecule type" value="Genomic_DNA"/>
</dbReference>
<organism evidence="1 2">
    <name type="scientific">Caerostris extrusa</name>
    <name type="common">Bark spider</name>
    <name type="synonym">Caerostris bankana</name>
    <dbReference type="NCBI Taxonomy" id="172846"/>
    <lineage>
        <taxon>Eukaryota</taxon>
        <taxon>Metazoa</taxon>
        <taxon>Ecdysozoa</taxon>
        <taxon>Arthropoda</taxon>
        <taxon>Chelicerata</taxon>
        <taxon>Arachnida</taxon>
        <taxon>Araneae</taxon>
        <taxon>Araneomorphae</taxon>
        <taxon>Entelegynae</taxon>
        <taxon>Araneoidea</taxon>
        <taxon>Araneidae</taxon>
        <taxon>Caerostris</taxon>
    </lineage>
</organism>
<gene>
    <name evidence="1" type="ORF">CEXT_810101</name>
</gene>